<dbReference type="EMBL" id="CP035495">
    <property type="protein sequence ID" value="QAY63087.1"/>
    <property type="molecule type" value="Genomic_DNA"/>
</dbReference>
<evidence type="ECO:0008006" key="3">
    <source>
        <dbReference type="Google" id="ProtNLM"/>
    </source>
</evidence>
<reference evidence="1 2" key="1">
    <citation type="submission" date="2019-01" db="EMBL/GenBank/DDBJ databases">
        <title>Genome sequencing of strain 2JSPR-7.</title>
        <authorList>
            <person name="Heo J."/>
            <person name="Kim S.-J."/>
            <person name="Kim J.-S."/>
            <person name="Hong S.-B."/>
            <person name="Kwon S.-W."/>
        </authorList>
    </citation>
    <scope>NUCLEOTIDE SEQUENCE [LARGE SCALE GENOMIC DNA]</scope>
    <source>
        <strain evidence="1 2">2JSPR-7</strain>
    </source>
</reference>
<gene>
    <name evidence="1" type="ORF">ET495_07340</name>
</gene>
<protein>
    <recommendedName>
        <fullName evidence="3">Polyketide cyclase</fullName>
    </recommendedName>
</protein>
<dbReference type="Proteomes" id="UP000291758">
    <property type="component" value="Chromosome"/>
</dbReference>
<name>A0A4P6ERS5_9MICO</name>
<dbReference type="KEGG" id="xyl:ET495_07340"/>
<dbReference type="InterPro" id="IPR023393">
    <property type="entry name" value="START-like_dom_sf"/>
</dbReference>
<keyword evidence="2" id="KW-1185">Reference proteome</keyword>
<dbReference type="Gene3D" id="3.30.530.20">
    <property type="match status" value="1"/>
</dbReference>
<proteinExistence type="predicted"/>
<evidence type="ECO:0000313" key="1">
    <source>
        <dbReference type="EMBL" id="QAY63087.1"/>
    </source>
</evidence>
<accession>A0A4P6ERS5</accession>
<dbReference type="AlphaFoldDB" id="A0A4P6ERS5"/>
<dbReference type="OrthoDB" id="5402478at2"/>
<sequence length="165" mass="17501">MRAFRLVSRWHLPADVDTVWGELADPAFTWPRWWPGLTADEVSTPGGRVVDGWSSARVRVRSPLGWTLRFLLVLVSSDPPDPGPPPAAGRALLRATGDLSGTADVVVAAAPGGTEVALTWAVDLARDDVVGRLLRTLPRPALAATHAAVMRAGERGLTTRLTAGA</sequence>
<dbReference type="SUPFAM" id="SSF55961">
    <property type="entry name" value="Bet v1-like"/>
    <property type="match status" value="1"/>
</dbReference>
<evidence type="ECO:0000313" key="2">
    <source>
        <dbReference type="Proteomes" id="UP000291758"/>
    </source>
</evidence>
<organism evidence="1 2">
    <name type="scientific">Xylanimonas allomyrinae</name>
    <dbReference type="NCBI Taxonomy" id="2509459"/>
    <lineage>
        <taxon>Bacteria</taxon>
        <taxon>Bacillati</taxon>
        <taxon>Actinomycetota</taxon>
        <taxon>Actinomycetes</taxon>
        <taxon>Micrococcales</taxon>
        <taxon>Promicromonosporaceae</taxon>
        <taxon>Xylanimonas</taxon>
    </lineage>
</organism>
<dbReference type="RefSeq" id="WP_129203856.1">
    <property type="nucleotide sequence ID" value="NZ_CP035495.1"/>
</dbReference>